<evidence type="ECO:0000313" key="7">
    <source>
        <dbReference type="Proteomes" id="UP000187609"/>
    </source>
</evidence>
<comment type="caution">
    <text evidence="6">The sequence shown here is derived from an EMBL/GenBank/DDBJ whole genome shotgun (WGS) entry which is preliminary data.</text>
</comment>
<dbReference type="GO" id="GO:0043565">
    <property type="term" value="F:sequence-specific DNA binding"/>
    <property type="evidence" value="ECO:0007669"/>
    <property type="project" value="TreeGrafter"/>
</dbReference>
<dbReference type="Pfam" id="PF00010">
    <property type="entry name" value="HLH"/>
    <property type="match status" value="1"/>
</dbReference>
<dbReference type="GO" id="GO:0005634">
    <property type="term" value="C:nucleus"/>
    <property type="evidence" value="ECO:0007669"/>
    <property type="project" value="UniProtKB-SubCell"/>
</dbReference>
<evidence type="ECO:0000256" key="3">
    <source>
        <dbReference type="ARBA" id="ARBA00023163"/>
    </source>
</evidence>
<dbReference type="Gramene" id="OIS96140">
    <property type="protein sequence ID" value="OIS96140"/>
    <property type="gene ID" value="A4A49_58647"/>
</dbReference>
<reference evidence="6" key="1">
    <citation type="submission" date="2016-11" db="EMBL/GenBank/DDBJ databases">
        <title>The genome of Nicotiana attenuata.</title>
        <authorList>
            <person name="Xu S."/>
            <person name="Brockmoeller T."/>
            <person name="Gaquerel E."/>
            <person name="Navarro A."/>
            <person name="Kuhl H."/>
            <person name="Gase K."/>
            <person name="Ling Z."/>
            <person name="Zhou W."/>
            <person name="Kreitzer C."/>
            <person name="Stanke M."/>
            <person name="Tang H."/>
            <person name="Lyons E."/>
            <person name="Pandey P."/>
            <person name="Pandey S.P."/>
            <person name="Timmermann B."/>
            <person name="Baldwin I.T."/>
        </authorList>
    </citation>
    <scope>NUCLEOTIDE SEQUENCE [LARGE SCALE GENOMIC DNA]</scope>
    <source>
        <strain evidence="6">UT</strain>
    </source>
</reference>
<dbReference type="OMA" id="NNWLDTP"/>
<feature type="domain" description="BHLH" evidence="5">
    <location>
        <begin position="137"/>
        <end position="186"/>
    </location>
</feature>
<keyword evidence="7" id="KW-1185">Reference proteome</keyword>
<accession>A0A1J6HTB1</accession>
<name>A0A1J6HTB1_NICAT</name>
<protein>
    <submittedName>
        <fullName evidence="6">Transcription factor bhlh93</fullName>
    </submittedName>
</protein>
<dbReference type="GO" id="GO:0003700">
    <property type="term" value="F:DNA-binding transcription factor activity"/>
    <property type="evidence" value="ECO:0007669"/>
    <property type="project" value="TreeGrafter"/>
</dbReference>
<dbReference type="PANTHER" id="PTHR31945:SF77">
    <property type="entry name" value="TRANSCRIPTION FACTOR BHLH93-LIKE"/>
    <property type="match status" value="1"/>
</dbReference>
<dbReference type="GO" id="GO:0046983">
    <property type="term" value="F:protein dimerization activity"/>
    <property type="evidence" value="ECO:0007669"/>
    <property type="project" value="InterPro"/>
</dbReference>
<evidence type="ECO:0000256" key="4">
    <source>
        <dbReference type="ARBA" id="ARBA00023242"/>
    </source>
</evidence>
<dbReference type="SMART" id="SM00353">
    <property type="entry name" value="HLH"/>
    <property type="match status" value="1"/>
</dbReference>
<dbReference type="InterPro" id="IPR011598">
    <property type="entry name" value="bHLH_dom"/>
</dbReference>
<evidence type="ECO:0000259" key="5">
    <source>
        <dbReference type="PROSITE" id="PS50888"/>
    </source>
</evidence>
<dbReference type="SUPFAM" id="SSF47459">
    <property type="entry name" value="HLH, helix-loop-helix DNA-binding domain"/>
    <property type="match status" value="1"/>
</dbReference>
<evidence type="ECO:0000256" key="1">
    <source>
        <dbReference type="ARBA" id="ARBA00004123"/>
    </source>
</evidence>
<dbReference type="SMR" id="A0A1J6HTB1"/>
<dbReference type="EMBL" id="MJEQ01037194">
    <property type="protein sequence ID" value="OIS96140.1"/>
    <property type="molecule type" value="Genomic_DNA"/>
</dbReference>
<dbReference type="AlphaFoldDB" id="A0A1J6HTB1"/>
<keyword evidence="2" id="KW-0805">Transcription regulation</keyword>
<keyword evidence="4" id="KW-0539">Nucleus</keyword>
<evidence type="ECO:0000256" key="2">
    <source>
        <dbReference type="ARBA" id="ARBA00023015"/>
    </source>
</evidence>
<comment type="subcellular location">
    <subcellularLocation>
        <location evidence="1">Nucleus</location>
    </subcellularLocation>
</comment>
<dbReference type="InterPro" id="IPR036638">
    <property type="entry name" value="HLH_DNA-bd_sf"/>
</dbReference>
<sequence>MDNGFLLDELLALRNDSWETYFPMEINDLYNNSWNYEYFAENPIPIPLPCTTTTTTTSSFEDYSNFPFDQSLNSPLISEFYSTQLLGDELSPLELTNSSNNWLDTPFTSQLQDLEVGNFNIGSLCPEKKVNTKKLNGQPSKNLMAERRRRKRLNERLSMLRSIVPKISKMDRTSIVGDTINYTKELLAKINNLQEEMELGPNQLSLMSIFMNEKPIEMFVRNSPKFDVERRSIDTRLEITCAGKSDLLLSTLTTLDALGLETQQCVISCFTDFAMQASCSEVQGKVKAKKAAYLNLVESIDEVEKRTNREWYQKTKKEAKLTVTMAKTTTFGRLYEEVRETSRDKKLYMLAKMREMKARYLDQVKCIKDEEGRVLIDDTQITRRW</sequence>
<organism evidence="6 7">
    <name type="scientific">Nicotiana attenuata</name>
    <name type="common">Coyote tobacco</name>
    <dbReference type="NCBI Taxonomy" id="49451"/>
    <lineage>
        <taxon>Eukaryota</taxon>
        <taxon>Viridiplantae</taxon>
        <taxon>Streptophyta</taxon>
        <taxon>Embryophyta</taxon>
        <taxon>Tracheophyta</taxon>
        <taxon>Spermatophyta</taxon>
        <taxon>Magnoliopsida</taxon>
        <taxon>eudicotyledons</taxon>
        <taxon>Gunneridae</taxon>
        <taxon>Pentapetalae</taxon>
        <taxon>asterids</taxon>
        <taxon>lamiids</taxon>
        <taxon>Solanales</taxon>
        <taxon>Solanaceae</taxon>
        <taxon>Nicotianoideae</taxon>
        <taxon>Nicotianeae</taxon>
        <taxon>Nicotiana</taxon>
    </lineage>
</organism>
<proteinExistence type="predicted"/>
<dbReference type="Proteomes" id="UP000187609">
    <property type="component" value="Unassembled WGS sequence"/>
</dbReference>
<keyword evidence="3" id="KW-0804">Transcription</keyword>
<dbReference type="PROSITE" id="PS50888">
    <property type="entry name" value="BHLH"/>
    <property type="match status" value="1"/>
</dbReference>
<dbReference type="PANTHER" id="PTHR31945">
    <property type="entry name" value="TRANSCRIPTION FACTOR SCREAM2-RELATED"/>
    <property type="match status" value="1"/>
</dbReference>
<dbReference type="STRING" id="49451.A0A1J6HTB1"/>
<gene>
    <name evidence="6" type="primary">BHLH93_3</name>
    <name evidence="6" type="ORF">A4A49_58647</name>
</gene>
<evidence type="ECO:0000313" key="6">
    <source>
        <dbReference type="EMBL" id="OIS96140.1"/>
    </source>
</evidence>
<dbReference type="InterPro" id="IPR051358">
    <property type="entry name" value="TF_AMS/ICE1/BHLH6-like"/>
</dbReference>
<dbReference type="Gene3D" id="4.10.280.10">
    <property type="entry name" value="Helix-loop-helix DNA-binding domain"/>
    <property type="match status" value="1"/>
</dbReference>